<gene>
    <name evidence="1" type="ORF">GH714_028811</name>
</gene>
<protein>
    <submittedName>
        <fullName evidence="1">Uncharacterized protein</fullName>
    </submittedName>
</protein>
<proteinExistence type="predicted"/>
<comment type="caution">
    <text evidence="1">The sequence shown here is derived from an EMBL/GenBank/DDBJ whole genome shotgun (WGS) entry which is preliminary data.</text>
</comment>
<evidence type="ECO:0000313" key="1">
    <source>
        <dbReference type="EMBL" id="KAF2307457.1"/>
    </source>
</evidence>
<dbReference type="Proteomes" id="UP000467840">
    <property type="component" value="Chromosome 9"/>
</dbReference>
<accession>A0A6A6M3R2</accession>
<organism evidence="1 2">
    <name type="scientific">Hevea brasiliensis</name>
    <name type="common">Para rubber tree</name>
    <name type="synonym">Siphonia brasiliensis</name>
    <dbReference type="NCBI Taxonomy" id="3981"/>
    <lineage>
        <taxon>Eukaryota</taxon>
        <taxon>Viridiplantae</taxon>
        <taxon>Streptophyta</taxon>
        <taxon>Embryophyta</taxon>
        <taxon>Tracheophyta</taxon>
        <taxon>Spermatophyta</taxon>
        <taxon>Magnoliopsida</taxon>
        <taxon>eudicotyledons</taxon>
        <taxon>Gunneridae</taxon>
        <taxon>Pentapetalae</taxon>
        <taxon>rosids</taxon>
        <taxon>fabids</taxon>
        <taxon>Malpighiales</taxon>
        <taxon>Euphorbiaceae</taxon>
        <taxon>Crotonoideae</taxon>
        <taxon>Micrandreae</taxon>
        <taxon>Hevea</taxon>
    </lineage>
</organism>
<sequence>MDIFFNPSKSDPPKVMISIDKISKALCEAGYKNMSSIIEKQLTSIVPFNEHERDRIILYKNNSITIFAPPDEALGMENSMDLRYQVAISKVQKEDFDTSDGYDVRTLYNYGRSLMIRLVPERVILASMAEMHEWKHKKYVVANTRLTEAFTSGLLSEGSELVTSYIDVHTHKENTGASRGGQNAQASGGGWVLPSTEHWNRTVADARDRAEPMQH</sequence>
<keyword evidence="2" id="KW-1185">Reference proteome</keyword>
<evidence type="ECO:0000313" key="2">
    <source>
        <dbReference type="Proteomes" id="UP000467840"/>
    </source>
</evidence>
<dbReference type="EMBL" id="JAAGAX010000008">
    <property type="protein sequence ID" value="KAF2307457.1"/>
    <property type="molecule type" value="Genomic_DNA"/>
</dbReference>
<name>A0A6A6M3R2_HEVBR</name>
<dbReference type="AlphaFoldDB" id="A0A6A6M3R2"/>
<reference evidence="1 2" key="1">
    <citation type="journal article" date="2020" name="Mol. Plant">
        <title>The Chromosome-Based Rubber Tree Genome Provides New Insights into Spurge Genome Evolution and Rubber Biosynthesis.</title>
        <authorList>
            <person name="Liu J."/>
            <person name="Shi C."/>
            <person name="Shi C.C."/>
            <person name="Li W."/>
            <person name="Zhang Q.J."/>
            <person name="Zhang Y."/>
            <person name="Li K."/>
            <person name="Lu H.F."/>
            <person name="Shi C."/>
            <person name="Zhu S.T."/>
            <person name="Xiao Z.Y."/>
            <person name="Nan H."/>
            <person name="Yue Y."/>
            <person name="Zhu X.G."/>
            <person name="Wu Y."/>
            <person name="Hong X.N."/>
            <person name="Fan G.Y."/>
            <person name="Tong Y."/>
            <person name="Zhang D."/>
            <person name="Mao C.L."/>
            <person name="Liu Y.L."/>
            <person name="Hao S.J."/>
            <person name="Liu W.Q."/>
            <person name="Lv M.Q."/>
            <person name="Zhang H.B."/>
            <person name="Liu Y."/>
            <person name="Hu-Tang G.R."/>
            <person name="Wang J.P."/>
            <person name="Wang J.H."/>
            <person name="Sun Y.H."/>
            <person name="Ni S.B."/>
            <person name="Chen W.B."/>
            <person name="Zhang X.C."/>
            <person name="Jiao Y.N."/>
            <person name="Eichler E.E."/>
            <person name="Li G.H."/>
            <person name="Liu X."/>
            <person name="Gao L.Z."/>
        </authorList>
    </citation>
    <scope>NUCLEOTIDE SEQUENCE [LARGE SCALE GENOMIC DNA]</scope>
    <source>
        <strain evidence="2">cv. GT1</strain>
        <tissue evidence="1">Leaf</tissue>
    </source>
</reference>